<dbReference type="PATRIC" id="fig|1224164.3.peg.448"/>
<evidence type="ECO:0000259" key="6">
    <source>
        <dbReference type="Pfam" id="PF02900"/>
    </source>
</evidence>
<dbReference type="AlphaFoldDB" id="W5XY15"/>
<sequence length="265" mass="29114">MTTKTNSTNVSALFVGHGSPMNAIEENSFTKSWNELGEQLAPRAILSVSAHWYTHGTGVTAMDKPRTIHDFYGFPEELNQVIYSAPGDPEIASLVEDVAKPTLVQQDHSWGLDHGTWSVLKHMFPDADIPVIQLSIDATKPYEEHFELGARLARLAKENNVLIMGSGNVVHNLHMYAPQVGDRGFDWADRFDEKARELMLTEPDRVPSLFSDRDFKRAAPTSDHFLPLAYVAGVAAGVGGGEISSFNEQRTGGSLSMTGYVVTKP</sequence>
<evidence type="ECO:0000256" key="4">
    <source>
        <dbReference type="ARBA" id="ARBA00022833"/>
    </source>
</evidence>
<accession>W5XY15</accession>
<dbReference type="Proteomes" id="UP000019222">
    <property type="component" value="Chromosome"/>
</dbReference>
<dbReference type="NCBIfam" id="NF007914">
    <property type="entry name" value="PRK10628.1"/>
    <property type="match status" value="1"/>
</dbReference>
<keyword evidence="8" id="KW-1185">Reference proteome</keyword>
<keyword evidence="7" id="KW-0223">Dioxygenase</keyword>
<evidence type="ECO:0000256" key="3">
    <source>
        <dbReference type="ARBA" id="ARBA00022723"/>
    </source>
</evidence>
<dbReference type="eggNOG" id="COG3384">
    <property type="taxonomic scope" value="Bacteria"/>
</dbReference>
<name>W5XY15_9CORY</name>
<dbReference type="PANTHER" id="PTHR30096">
    <property type="entry name" value="4,5-DOPA DIOXYGENASE EXTRADIOL-LIKE PROTEIN"/>
    <property type="match status" value="1"/>
</dbReference>
<evidence type="ECO:0000313" key="7">
    <source>
        <dbReference type="EMBL" id="AHI21847.1"/>
    </source>
</evidence>
<dbReference type="CDD" id="cd07363">
    <property type="entry name" value="45_DOPA_Dioxygenase"/>
    <property type="match status" value="1"/>
</dbReference>
<organism evidence="7 8">
    <name type="scientific">Corynebacterium vitaeruminis DSM 20294</name>
    <dbReference type="NCBI Taxonomy" id="1224164"/>
    <lineage>
        <taxon>Bacteria</taxon>
        <taxon>Bacillati</taxon>
        <taxon>Actinomycetota</taxon>
        <taxon>Actinomycetes</taxon>
        <taxon>Mycobacteriales</taxon>
        <taxon>Corynebacteriaceae</taxon>
        <taxon>Corynebacterium</taxon>
    </lineage>
</organism>
<feature type="domain" description="Extradiol ring-cleavage dioxygenase class III enzyme subunit B" evidence="6">
    <location>
        <begin position="27"/>
        <end position="237"/>
    </location>
</feature>
<dbReference type="GO" id="GO:0008270">
    <property type="term" value="F:zinc ion binding"/>
    <property type="evidence" value="ECO:0007669"/>
    <property type="project" value="InterPro"/>
</dbReference>
<dbReference type="SUPFAM" id="SSF53213">
    <property type="entry name" value="LigB-like"/>
    <property type="match status" value="1"/>
</dbReference>
<dbReference type="Gene3D" id="3.40.830.10">
    <property type="entry name" value="LigB-like"/>
    <property type="match status" value="1"/>
</dbReference>
<dbReference type="InterPro" id="IPR014436">
    <property type="entry name" value="Extradiol_dOase_DODA"/>
</dbReference>
<dbReference type="PANTHER" id="PTHR30096:SF0">
    <property type="entry name" value="4,5-DOPA DIOXYGENASE EXTRADIOL-LIKE PROTEIN"/>
    <property type="match status" value="1"/>
</dbReference>
<evidence type="ECO:0000256" key="2">
    <source>
        <dbReference type="ARBA" id="ARBA00007581"/>
    </source>
</evidence>
<dbReference type="PIRSF" id="PIRSF006157">
    <property type="entry name" value="Doxgns_DODA"/>
    <property type="match status" value="1"/>
</dbReference>
<proteinExistence type="inferred from homology"/>
<evidence type="ECO:0000256" key="5">
    <source>
        <dbReference type="ARBA" id="ARBA00023002"/>
    </source>
</evidence>
<gene>
    <name evidence="7" type="ORF">B843_02275</name>
</gene>
<keyword evidence="5" id="KW-0560">Oxidoreductase</keyword>
<dbReference type="EMBL" id="CP004353">
    <property type="protein sequence ID" value="AHI21847.1"/>
    <property type="molecule type" value="Genomic_DNA"/>
</dbReference>
<dbReference type="HOGENOM" id="CLU_046582_2_0_11"/>
<dbReference type="GO" id="GO:0008198">
    <property type="term" value="F:ferrous iron binding"/>
    <property type="evidence" value="ECO:0007669"/>
    <property type="project" value="InterPro"/>
</dbReference>
<dbReference type="GO" id="GO:0016702">
    <property type="term" value="F:oxidoreductase activity, acting on single donors with incorporation of molecular oxygen, incorporation of two atoms of oxygen"/>
    <property type="evidence" value="ECO:0007669"/>
    <property type="project" value="UniProtKB-ARBA"/>
</dbReference>
<dbReference type="InterPro" id="IPR004183">
    <property type="entry name" value="Xdiol_dOase_suB"/>
</dbReference>
<dbReference type="Pfam" id="PF02900">
    <property type="entry name" value="LigB"/>
    <property type="match status" value="1"/>
</dbReference>
<evidence type="ECO:0000313" key="8">
    <source>
        <dbReference type="Proteomes" id="UP000019222"/>
    </source>
</evidence>
<dbReference type="KEGG" id="cvt:B843_02275"/>
<keyword evidence="4" id="KW-0862">Zinc</keyword>
<evidence type="ECO:0000256" key="1">
    <source>
        <dbReference type="ARBA" id="ARBA00001947"/>
    </source>
</evidence>
<dbReference type="RefSeq" id="WP_025251906.1">
    <property type="nucleotide sequence ID" value="NZ_CP004353.1"/>
</dbReference>
<comment type="cofactor">
    <cofactor evidence="1">
        <name>Zn(2+)</name>
        <dbReference type="ChEBI" id="CHEBI:29105"/>
    </cofactor>
</comment>
<protein>
    <submittedName>
        <fullName evidence="7">Extradiol ring-cleavage dioxygenase class III protein subunit B</fullName>
    </submittedName>
</protein>
<keyword evidence="3" id="KW-0479">Metal-binding</keyword>
<dbReference type="STRING" id="1224164.B843_02275"/>
<reference evidence="7 8" key="1">
    <citation type="submission" date="2013-02" db="EMBL/GenBank/DDBJ databases">
        <title>The complete genome sequence of Corynebacterium vitaeruminis DSM 20294.</title>
        <authorList>
            <person name="Ruckert C."/>
            <person name="Albersmeier A."/>
            <person name="Kalinowski J."/>
        </authorList>
    </citation>
    <scope>NUCLEOTIDE SEQUENCE [LARGE SCALE GENOMIC DNA]</scope>
    <source>
        <strain evidence="8">ATCC 10234</strain>
    </source>
</reference>
<comment type="similarity">
    <text evidence="2">Belongs to the DODA-type extradiol aromatic ring-opening dioxygenase family.</text>
</comment>